<dbReference type="Pfam" id="PF18014">
    <property type="entry name" value="Acetyltransf_18"/>
    <property type="match status" value="1"/>
</dbReference>
<evidence type="ECO:0000259" key="1">
    <source>
        <dbReference type="PROSITE" id="PS51186"/>
    </source>
</evidence>
<proteinExistence type="predicted"/>
<dbReference type="PANTHER" id="PTHR47408">
    <property type="entry name" value="PROTEIN CBG01304-RELATED"/>
    <property type="match status" value="1"/>
</dbReference>
<dbReference type="InParanoid" id="G0N355"/>
<dbReference type="OMA" id="SVACSTH"/>
<dbReference type="GO" id="GO:0016747">
    <property type="term" value="F:acyltransferase activity, transferring groups other than amino-acyl groups"/>
    <property type="evidence" value="ECO:0007669"/>
    <property type="project" value="InterPro"/>
</dbReference>
<dbReference type="Pfam" id="PF00583">
    <property type="entry name" value="Acetyltransf_1"/>
    <property type="match status" value="1"/>
</dbReference>
<dbReference type="SUPFAM" id="SSF55729">
    <property type="entry name" value="Acyl-CoA N-acyltransferases (Nat)"/>
    <property type="match status" value="1"/>
</dbReference>
<dbReference type="EMBL" id="GL379833">
    <property type="protein sequence ID" value="EGT51420.1"/>
    <property type="molecule type" value="Genomic_DNA"/>
</dbReference>
<reference evidence="3" key="1">
    <citation type="submission" date="2011-07" db="EMBL/GenBank/DDBJ databases">
        <authorList>
            <consortium name="Caenorhabditis brenneri Sequencing and Analysis Consortium"/>
            <person name="Wilson R.K."/>
        </authorList>
    </citation>
    <scope>NUCLEOTIDE SEQUENCE [LARGE SCALE GENOMIC DNA]</scope>
    <source>
        <strain evidence="3">PB2801</strain>
    </source>
</reference>
<sequence length="309" mass="35794">MDLVINPPQEVFNQLVTLTSTTHGWAHQFYDYKYYKDAYDGFWFVAVLDKSKGPTENFVAGGLLCRWDVKNGSPLYGIGMFYTKEEYRGKGHGKPVFQKMMDIVGEDNCVLTAAVDMSQKYADVFGFTKMPPYWHLEAEIQPGKVKVPEDLSGEYTTKNWKEVDEKDLEAYDLTICPRDRKKKTRLWFEQDEVYARVAFDSSQKIVGYCAIRVVSLNRLCAAPFYAENPEVAARLLADMTKEIPNFKKFDKLITWYPAINENLEKLLSRFFPKDAFHIKVDFRTQFTKEFIASRDDVVYSVACSTFQFV</sequence>
<accession>G0N355</accession>
<gene>
    <name evidence="2" type="ORF">CAEBREN_19702</name>
</gene>
<feature type="domain" description="N-acetyltransferase" evidence="1">
    <location>
        <begin position="1"/>
        <end position="143"/>
    </location>
</feature>
<dbReference type="FunCoup" id="G0N355">
    <property type="interactions" value="5"/>
</dbReference>
<dbReference type="AlphaFoldDB" id="G0N355"/>
<dbReference type="InterPro" id="IPR016181">
    <property type="entry name" value="Acyl_CoA_acyltransferase"/>
</dbReference>
<protein>
    <recommendedName>
        <fullName evidence="1">N-acetyltransferase domain-containing protein</fullName>
    </recommendedName>
</protein>
<dbReference type="InterPro" id="IPR041496">
    <property type="entry name" value="YitH/HolE_GNAT"/>
</dbReference>
<dbReference type="OrthoDB" id="6418983at2759"/>
<evidence type="ECO:0000313" key="3">
    <source>
        <dbReference type="Proteomes" id="UP000008068"/>
    </source>
</evidence>
<dbReference type="HOGENOM" id="CLU_078337_0_0_1"/>
<dbReference type="STRING" id="135651.G0N355"/>
<evidence type="ECO:0000313" key="2">
    <source>
        <dbReference type="EMBL" id="EGT51420.1"/>
    </source>
</evidence>
<keyword evidence="3" id="KW-1185">Reference proteome</keyword>
<dbReference type="Gene3D" id="3.40.630.90">
    <property type="match status" value="1"/>
</dbReference>
<name>G0N355_CAEBE</name>
<dbReference type="CDD" id="cd04301">
    <property type="entry name" value="NAT_SF"/>
    <property type="match status" value="1"/>
</dbReference>
<organism evidence="3">
    <name type="scientific">Caenorhabditis brenneri</name>
    <name type="common">Nematode worm</name>
    <dbReference type="NCBI Taxonomy" id="135651"/>
    <lineage>
        <taxon>Eukaryota</taxon>
        <taxon>Metazoa</taxon>
        <taxon>Ecdysozoa</taxon>
        <taxon>Nematoda</taxon>
        <taxon>Chromadorea</taxon>
        <taxon>Rhabditida</taxon>
        <taxon>Rhabditina</taxon>
        <taxon>Rhabditomorpha</taxon>
        <taxon>Rhabditoidea</taxon>
        <taxon>Rhabditidae</taxon>
        <taxon>Peloderinae</taxon>
        <taxon>Caenorhabditis</taxon>
    </lineage>
</organism>
<dbReference type="Proteomes" id="UP000008068">
    <property type="component" value="Unassembled WGS sequence"/>
</dbReference>
<dbReference type="Gene3D" id="3.40.630.30">
    <property type="match status" value="1"/>
</dbReference>
<dbReference type="eggNOG" id="ENOG502TFFT">
    <property type="taxonomic scope" value="Eukaryota"/>
</dbReference>
<dbReference type="InterPro" id="IPR000182">
    <property type="entry name" value="GNAT_dom"/>
</dbReference>
<dbReference type="PANTHER" id="PTHR47408:SF3">
    <property type="entry name" value="N-ACETYLTRANSFERASE DOMAIN-CONTAINING PROTEIN-RELATED"/>
    <property type="match status" value="1"/>
</dbReference>
<dbReference type="PROSITE" id="PS51186">
    <property type="entry name" value="GNAT"/>
    <property type="match status" value="1"/>
</dbReference>